<feature type="domain" description="Carboxylesterase type B" evidence="4">
    <location>
        <begin position="421"/>
        <end position="541"/>
    </location>
</feature>
<dbReference type="PROSITE" id="PS00122">
    <property type="entry name" value="CARBOXYLESTERASE_B_1"/>
    <property type="match status" value="1"/>
</dbReference>
<organism evidence="5 6">
    <name type="scientific">Exilibacterium tricleocarpae</name>
    <dbReference type="NCBI Taxonomy" id="2591008"/>
    <lineage>
        <taxon>Bacteria</taxon>
        <taxon>Pseudomonadati</taxon>
        <taxon>Pseudomonadota</taxon>
        <taxon>Gammaproteobacteria</taxon>
        <taxon>Cellvibrionales</taxon>
        <taxon>Cellvibrionaceae</taxon>
        <taxon>Exilibacterium</taxon>
    </lineage>
</organism>
<evidence type="ECO:0000256" key="3">
    <source>
        <dbReference type="RuleBase" id="RU361235"/>
    </source>
</evidence>
<protein>
    <recommendedName>
        <fullName evidence="3">Carboxylic ester hydrolase</fullName>
        <ecNumber evidence="3">3.1.1.-</ecNumber>
    </recommendedName>
</protein>
<dbReference type="Gene3D" id="3.40.50.1820">
    <property type="entry name" value="alpha/beta hydrolase"/>
    <property type="match status" value="1"/>
</dbReference>
<dbReference type="EMBL" id="VHSG01000007">
    <property type="protein sequence ID" value="TQV82444.1"/>
    <property type="molecule type" value="Genomic_DNA"/>
</dbReference>
<dbReference type="InterPro" id="IPR050309">
    <property type="entry name" value="Type-B_Carboxylest/Lipase"/>
</dbReference>
<comment type="similarity">
    <text evidence="1 3">Belongs to the type-B carboxylesterase/lipase family.</text>
</comment>
<dbReference type="AlphaFoldDB" id="A0A545TZ16"/>
<dbReference type="GO" id="GO:0016787">
    <property type="term" value="F:hydrolase activity"/>
    <property type="evidence" value="ECO:0007669"/>
    <property type="project" value="UniProtKB-KW"/>
</dbReference>
<evidence type="ECO:0000313" key="5">
    <source>
        <dbReference type="EMBL" id="TQV82444.1"/>
    </source>
</evidence>
<name>A0A545TZ16_9GAMM</name>
<feature type="domain" description="Carboxylesterase type B" evidence="4">
    <location>
        <begin position="43"/>
        <end position="399"/>
    </location>
</feature>
<dbReference type="InterPro" id="IPR029058">
    <property type="entry name" value="AB_hydrolase_fold"/>
</dbReference>
<dbReference type="SUPFAM" id="SSF53474">
    <property type="entry name" value="alpha/beta-Hydrolases"/>
    <property type="match status" value="1"/>
</dbReference>
<dbReference type="PROSITE" id="PS00941">
    <property type="entry name" value="CARBOXYLESTERASE_B_2"/>
    <property type="match status" value="1"/>
</dbReference>
<gene>
    <name evidence="5" type="ORF">FKG94_06775</name>
</gene>
<dbReference type="RefSeq" id="WP_142903460.1">
    <property type="nucleotide sequence ID" value="NZ_ML660090.1"/>
</dbReference>
<evidence type="ECO:0000259" key="4">
    <source>
        <dbReference type="Pfam" id="PF00135"/>
    </source>
</evidence>
<accession>A0A545TZ16</accession>
<evidence type="ECO:0000256" key="2">
    <source>
        <dbReference type="ARBA" id="ARBA00022801"/>
    </source>
</evidence>
<sequence>MRLWNVLLLIAIVCGLFIWHQLPKPLPELEPLAADPVPASARQLAQGRVTGLQHRNNTHAWLGIPYAQPPTGALRWRAPRPLESPPQPLQATAFGNLCPQLGGRAIEIDPDLHGQPVGDEDCLYLNVWAPRFDPGTTPAGAGRLPVMVWIHGGGNSVGASDSYDLSALAGQHQLIAVSINYRLGPMGWFSHRALKDAGASAEDNSGNYGTLDIVRALEWVRDNISAFGGDPDNVTVFGESAGGVNVVTLMVAPKARGLFHRAIVQSGSTRSASVIEAENLVDAALPGQPGSSGEVLLALLMRDHGLPDRIAARHRLAQMSNADIAAYLRGKTAADILQTYPLTSVGSMLQIPAVIRDGSVLPQRPFPEVLATPGGYNTVPVITGTNRDEMKLFMFFDPDYVERRFGLLLRAKDAPAYQRRASYLSDAWRARSVHDLGDQLYRSGNHQVFAYRFDWDEEANSVFAPINTMLGAAHGLEIPFVMNRFEGLLNKPGIFTEGTRDSREALSQAMMSYWAAFAYDGTPGTGRNDELPDWEPWRDDTDGGTTIVFDTPHDGGIRIVNDDLTLASIKQRLARDSSIASREERCDYYVLLYKGTAHWNTEEYLNLGLEGCADIPPEHNTL</sequence>
<dbReference type="Pfam" id="PF00135">
    <property type="entry name" value="COesterase"/>
    <property type="match status" value="2"/>
</dbReference>
<dbReference type="Proteomes" id="UP000319732">
    <property type="component" value="Unassembled WGS sequence"/>
</dbReference>
<dbReference type="InterPro" id="IPR002018">
    <property type="entry name" value="CarbesteraseB"/>
</dbReference>
<comment type="caution">
    <text evidence="5">The sequence shown here is derived from an EMBL/GenBank/DDBJ whole genome shotgun (WGS) entry which is preliminary data.</text>
</comment>
<dbReference type="InterPro" id="IPR019826">
    <property type="entry name" value="Carboxylesterase_B_AS"/>
</dbReference>
<proteinExistence type="inferred from homology"/>
<keyword evidence="6" id="KW-1185">Reference proteome</keyword>
<evidence type="ECO:0000256" key="1">
    <source>
        <dbReference type="ARBA" id="ARBA00005964"/>
    </source>
</evidence>
<dbReference type="PANTHER" id="PTHR11559">
    <property type="entry name" value="CARBOXYLESTERASE"/>
    <property type="match status" value="1"/>
</dbReference>
<dbReference type="InterPro" id="IPR019819">
    <property type="entry name" value="Carboxylesterase_B_CS"/>
</dbReference>
<reference evidence="5 6" key="1">
    <citation type="submission" date="2019-06" db="EMBL/GenBank/DDBJ databases">
        <title>Whole genome sequence for Cellvibrionaceae sp. R142.</title>
        <authorList>
            <person name="Wang G."/>
        </authorList>
    </citation>
    <scope>NUCLEOTIDE SEQUENCE [LARGE SCALE GENOMIC DNA]</scope>
    <source>
        <strain evidence="5 6">R142</strain>
    </source>
</reference>
<dbReference type="EC" id="3.1.1.-" evidence="3"/>
<keyword evidence="2 3" id="KW-0378">Hydrolase</keyword>
<evidence type="ECO:0000313" key="6">
    <source>
        <dbReference type="Proteomes" id="UP000319732"/>
    </source>
</evidence>
<dbReference type="OrthoDB" id="9775851at2"/>